<evidence type="ECO:0000256" key="5">
    <source>
        <dbReference type="ARBA" id="ARBA00022737"/>
    </source>
</evidence>
<dbReference type="InterPro" id="IPR023395">
    <property type="entry name" value="MCP_dom_sf"/>
</dbReference>
<reference evidence="13" key="1">
    <citation type="submission" date="2023-07" db="EMBL/GenBank/DDBJ databases">
        <authorList>
            <person name="Stuckert A."/>
        </authorList>
    </citation>
    <scope>NUCLEOTIDE SEQUENCE</scope>
</reference>
<evidence type="ECO:0000256" key="12">
    <source>
        <dbReference type="SAM" id="MobiDB-lite"/>
    </source>
</evidence>
<keyword evidence="4 11" id="KW-0812">Transmembrane</keyword>
<evidence type="ECO:0000313" key="14">
    <source>
        <dbReference type="Proteomes" id="UP001176940"/>
    </source>
</evidence>
<evidence type="ECO:0000256" key="2">
    <source>
        <dbReference type="ARBA" id="ARBA00006375"/>
    </source>
</evidence>
<dbReference type="PROSITE" id="PS50920">
    <property type="entry name" value="SOLCAR"/>
    <property type="match status" value="1"/>
</dbReference>
<evidence type="ECO:0000256" key="10">
    <source>
        <dbReference type="ARBA" id="ARBA00040911"/>
    </source>
</evidence>
<evidence type="ECO:0000256" key="9">
    <source>
        <dbReference type="ARBA" id="ARBA00023136"/>
    </source>
</evidence>
<keyword evidence="3" id="KW-0813">Transport</keyword>
<feature type="region of interest" description="Disordered" evidence="12">
    <location>
        <begin position="234"/>
        <end position="257"/>
    </location>
</feature>
<evidence type="ECO:0000256" key="7">
    <source>
        <dbReference type="ARBA" id="ARBA00022989"/>
    </source>
</evidence>
<dbReference type="Proteomes" id="UP001176940">
    <property type="component" value="Unassembled WGS sequence"/>
</dbReference>
<dbReference type="Gene3D" id="1.50.40.10">
    <property type="entry name" value="Mitochondrial carrier domain"/>
    <property type="match status" value="1"/>
</dbReference>
<proteinExistence type="inferred from homology"/>
<dbReference type="EMBL" id="CAUEEQ010058002">
    <property type="protein sequence ID" value="CAJ0963693.1"/>
    <property type="molecule type" value="Genomic_DNA"/>
</dbReference>
<dbReference type="PANTHER" id="PTHR45928">
    <property type="entry name" value="RE38146P"/>
    <property type="match status" value="1"/>
</dbReference>
<evidence type="ECO:0000256" key="11">
    <source>
        <dbReference type="PROSITE-ProRule" id="PRU00282"/>
    </source>
</evidence>
<comment type="caution">
    <text evidence="13">The sequence shown here is derived from an EMBL/GenBank/DDBJ whole genome shotgun (WGS) entry which is preliminary data.</text>
</comment>
<organism evidence="13 14">
    <name type="scientific">Ranitomeya imitator</name>
    <name type="common">mimic poison frog</name>
    <dbReference type="NCBI Taxonomy" id="111125"/>
    <lineage>
        <taxon>Eukaryota</taxon>
        <taxon>Metazoa</taxon>
        <taxon>Chordata</taxon>
        <taxon>Craniata</taxon>
        <taxon>Vertebrata</taxon>
        <taxon>Euteleostomi</taxon>
        <taxon>Amphibia</taxon>
        <taxon>Batrachia</taxon>
        <taxon>Anura</taxon>
        <taxon>Neobatrachia</taxon>
        <taxon>Hyloidea</taxon>
        <taxon>Dendrobatidae</taxon>
        <taxon>Dendrobatinae</taxon>
        <taxon>Ranitomeya</taxon>
    </lineage>
</organism>
<keyword evidence="14" id="KW-1185">Reference proteome</keyword>
<accession>A0ABN9MB05</accession>
<sequence length="279" mass="29606">MQGELRSRGSYPRHYRVWVTAGHGEPVGMRRGGAAGAAEGDWSAALPLPGPDERRPLLPLLHRRRAPGLTEAAEGANVAAMGAMAGAMGALVGSDSCVSGEDASPGAQNSVRPSLWGISTTTEPIYKSRQGVLGLWRGVNGASRGLMVGSPCSWRLLANVKIVVKKQKWFSDDSWLVPLAGGMISSVGVAIAMTPFDVVSTRLYNQPVDVQGRGRLYRGFLDCFLKDRTQGRRHGALQGHRPGLCPPGATHHPQPAVLGGAEEDDLLLPAPVRAEPTRT</sequence>
<comment type="subcellular location">
    <subcellularLocation>
        <location evidence="1">Mitochondrion inner membrane</location>
        <topology evidence="1">Multi-pass membrane protein</topology>
    </subcellularLocation>
</comment>
<keyword evidence="5" id="KW-0677">Repeat</keyword>
<evidence type="ECO:0000256" key="1">
    <source>
        <dbReference type="ARBA" id="ARBA00004448"/>
    </source>
</evidence>
<keyword evidence="6" id="KW-0999">Mitochondrion inner membrane</keyword>
<keyword evidence="8" id="KW-0496">Mitochondrion</keyword>
<name>A0ABN9MB05_9NEOB</name>
<comment type="similarity">
    <text evidence="2">Belongs to the mitochondrial carrier (TC 2.A.29) family.</text>
</comment>
<keyword evidence="9 11" id="KW-0472">Membrane</keyword>
<evidence type="ECO:0000256" key="4">
    <source>
        <dbReference type="ARBA" id="ARBA00022692"/>
    </source>
</evidence>
<dbReference type="InterPro" id="IPR051508">
    <property type="entry name" value="Mito_Carrier_Antiporter"/>
</dbReference>
<dbReference type="SUPFAM" id="SSF103506">
    <property type="entry name" value="Mitochondrial carrier"/>
    <property type="match status" value="1"/>
</dbReference>
<feature type="repeat" description="Solcar" evidence="11">
    <location>
        <begin position="173"/>
        <end position="264"/>
    </location>
</feature>
<evidence type="ECO:0000256" key="8">
    <source>
        <dbReference type="ARBA" id="ARBA00023128"/>
    </source>
</evidence>
<protein>
    <recommendedName>
        <fullName evidence="10">Solute carrier family 25 member 34</fullName>
    </recommendedName>
</protein>
<dbReference type="PANTHER" id="PTHR45928:SF3">
    <property type="entry name" value="SOLUTE CARRIER FAMILY 25 MEMBER 34"/>
    <property type="match status" value="1"/>
</dbReference>
<evidence type="ECO:0000256" key="3">
    <source>
        <dbReference type="ARBA" id="ARBA00022448"/>
    </source>
</evidence>
<evidence type="ECO:0000313" key="13">
    <source>
        <dbReference type="EMBL" id="CAJ0963693.1"/>
    </source>
</evidence>
<gene>
    <name evidence="13" type="ORF">RIMI_LOCUS18753397</name>
</gene>
<keyword evidence="7" id="KW-1133">Transmembrane helix</keyword>
<evidence type="ECO:0000256" key="6">
    <source>
        <dbReference type="ARBA" id="ARBA00022792"/>
    </source>
</evidence>
<dbReference type="InterPro" id="IPR018108">
    <property type="entry name" value="MCP_transmembrane"/>
</dbReference>